<evidence type="ECO:0000313" key="3">
    <source>
        <dbReference type="Proteomes" id="UP000222054"/>
    </source>
</evidence>
<dbReference type="Proteomes" id="UP000222054">
    <property type="component" value="Unassembled WGS sequence"/>
</dbReference>
<gene>
    <name evidence="2" type="ORF">CN958_04670</name>
</gene>
<dbReference type="PANTHER" id="PTHR33498">
    <property type="entry name" value="TRANSPOSASE FOR INSERTION SEQUENCE ELEMENT IS1557"/>
    <property type="match status" value="1"/>
</dbReference>
<protein>
    <recommendedName>
        <fullName evidence="1">Transposase IS204/IS1001/IS1096/IS1165 DDE domain-containing protein</fullName>
    </recommendedName>
</protein>
<sequence>MIIDKNQITKVCIDDFAIKKRQRYGTIMVDIETHKIIDLIPSRDLDDVIAWLKTFPHLKIVSRDGSITFRNAIAQAHPAAIQVSDRFHLIENLKDYTKQAFQRLLPTSIKVSHQFENQVHPAYQFLTLQEKIAIAKIHCPIKTRIVSSFYGSI</sequence>
<dbReference type="EMBL" id="NUHO01000024">
    <property type="protein sequence ID" value="PGM96345.1"/>
    <property type="molecule type" value="Genomic_DNA"/>
</dbReference>
<evidence type="ECO:0000259" key="1">
    <source>
        <dbReference type="Pfam" id="PF01610"/>
    </source>
</evidence>
<reference evidence="2 3" key="1">
    <citation type="submission" date="2017-09" db="EMBL/GenBank/DDBJ databases">
        <title>Large-scale bioinformatics analysis of Bacillus genomes uncovers conserved roles of natural products in bacterial physiology.</title>
        <authorList>
            <consortium name="Agbiome Team Llc"/>
            <person name="Bleich R.M."/>
            <person name="Grubbs K.J."/>
            <person name="Santa Maria K.C."/>
            <person name="Allen S.E."/>
            <person name="Farag S."/>
            <person name="Shank E.A."/>
            <person name="Bowers A."/>
        </authorList>
    </citation>
    <scope>NUCLEOTIDE SEQUENCE [LARGE SCALE GENOMIC DNA]</scope>
    <source>
        <strain evidence="2 3">AFS053130</strain>
    </source>
</reference>
<evidence type="ECO:0000313" key="2">
    <source>
        <dbReference type="EMBL" id="PGM96345.1"/>
    </source>
</evidence>
<name>A0A2B9E6B9_BACCE</name>
<proteinExistence type="predicted"/>
<dbReference type="PANTHER" id="PTHR33498:SF1">
    <property type="entry name" value="TRANSPOSASE FOR INSERTION SEQUENCE ELEMENT IS1557"/>
    <property type="match status" value="1"/>
</dbReference>
<organism evidence="2 3">
    <name type="scientific">Bacillus cereus</name>
    <dbReference type="NCBI Taxonomy" id="1396"/>
    <lineage>
        <taxon>Bacteria</taxon>
        <taxon>Bacillati</taxon>
        <taxon>Bacillota</taxon>
        <taxon>Bacilli</taxon>
        <taxon>Bacillales</taxon>
        <taxon>Bacillaceae</taxon>
        <taxon>Bacillus</taxon>
        <taxon>Bacillus cereus group</taxon>
    </lineage>
</organism>
<accession>A0A2B9E6B9</accession>
<dbReference type="InterPro" id="IPR002560">
    <property type="entry name" value="Transposase_DDE"/>
</dbReference>
<dbReference type="AlphaFoldDB" id="A0A2B9E6B9"/>
<dbReference type="Pfam" id="PF01610">
    <property type="entry name" value="DDE_Tnp_ISL3"/>
    <property type="match status" value="1"/>
</dbReference>
<feature type="domain" description="Transposase IS204/IS1001/IS1096/IS1165 DDE" evidence="1">
    <location>
        <begin position="11"/>
        <end position="98"/>
    </location>
</feature>
<comment type="caution">
    <text evidence="2">The sequence shown here is derived from an EMBL/GenBank/DDBJ whole genome shotgun (WGS) entry which is preliminary data.</text>
</comment>
<dbReference type="InterPro" id="IPR047951">
    <property type="entry name" value="Transpos_ISL3"/>
</dbReference>